<dbReference type="RefSeq" id="WP_188766964.1">
    <property type="nucleotide sequence ID" value="NZ_BMKK01000006.1"/>
</dbReference>
<gene>
    <name evidence="2" type="ORF">GCM10011514_30300</name>
</gene>
<sequence length="66" mass="7715">MLSKTPHNYPQVLDRKSAAKYLGLSPNTLAVWACTKKYNLRYIKVGRAVRYRLLDLEKFIEERLSS</sequence>
<protein>
    <recommendedName>
        <fullName evidence="1">Helix-turn-helix domain-containing protein</fullName>
    </recommendedName>
</protein>
<dbReference type="InterPro" id="IPR041657">
    <property type="entry name" value="HTH_17"/>
</dbReference>
<proteinExistence type="predicted"/>
<evidence type="ECO:0000313" key="2">
    <source>
        <dbReference type="EMBL" id="GGD64269.1"/>
    </source>
</evidence>
<name>A0A916YW53_9BACT</name>
<dbReference type="AlphaFoldDB" id="A0A916YW53"/>
<keyword evidence="3" id="KW-1185">Reference proteome</keyword>
<dbReference type="SUPFAM" id="SSF46955">
    <property type="entry name" value="Putative DNA-binding domain"/>
    <property type="match status" value="1"/>
</dbReference>
<reference evidence="2" key="2">
    <citation type="submission" date="2020-09" db="EMBL/GenBank/DDBJ databases">
        <authorList>
            <person name="Sun Q."/>
            <person name="Zhou Y."/>
        </authorList>
    </citation>
    <scope>NUCLEOTIDE SEQUENCE</scope>
    <source>
        <strain evidence="2">CGMCC 1.15958</strain>
    </source>
</reference>
<feature type="domain" description="Helix-turn-helix" evidence="1">
    <location>
        <begin position="16"/>
        <end position="63"/>
    </location>
</feature>
<organism evidence="2 3">
    <name type="scientific">Emticicia aquatilis</name>
    <dbReference type="NCBI Taxonomy" id="1537369"/>
    <lineage>
        <taxon>Bacteria</taxon>
        <taxon>Pseudomonadati</taxon>
        <taxon>Bacteroidota</taxon>
        <taxon>Cytophagia</taxon>
        <taxon>Cytophagales</taxon>
        <taxon>Leadbetterellaceae</taxon>
        <taxon>Emticicia</taxon>
    </lineage>
</organism>
<evidence type="ECO:0000259" key="1">
    <source>
        <dbReference type="Pfam" id="PF12728"/>
    </source>
</evidence>
<dbReference type="InterPro" id="IPR009061">
    <property type="entry name" value="DNA-bd_dom_put_sf"/>
</dbReference>
<comment type="caution">
    <text evidence="2">The sequence shown here is derived from an EMBL/GenBank/DDBJ whole genome shotgun (WGS) entry which is preliminary data.</text>
</comment>
<dbReference type="EMBL" id="BMKK01000006">
    <property type="protein sequence ID" value="GGD64269.1"/>
    <property type="molecule type" value="Genomic_DNA"/>
</dbReference>
<reference evidence="2" key="1">
    <citation type="journal article" date="2014" name="Int. J. Syst. Evol. Microbiol.">
        <title>Complete genome sequence of Corynebacterium casei LMG S-19264T (=DSM 44701T), isolated from a smear-ripened cheese.</title>
        <authorList>
            <consortium name="US DOE Joint Genome Institute (JGI-PGF)"/>
            <person name="Walter F."/>
            <person name="Albersmeier A."/>
            <person name="Kalinowski J."/>
            <person name="Ruckert C."/>
        </authorList>
    </citation>
    <scope>NUCLEOTIDE SEQUENCE</scope>
    <source>
        <strain evidence="2">CGMCC 1.15958</strain>
    </source>
</reference>
<accession>A0A916YW53</accession>
<dbReference type="Pfam" id="PF12728">
    <property type="entry name" value="HTH_17"/>
    <property type="match status" value="1"/>
</dbReference>
<dbReference type="Proteomes" id="UP000609064">
    <property type="component" value="Unassembled WGS sequence"/>
</dbReference>
<evidence type="ECO:0000313" key="3">
    <source>
        <dbReference type="Proteomes" id="UP000609064"/>
    </source>
</evidence>